<dbReference type="SMART" id="SM00046">
    <property type="entry name" value="DAGKc"/>
    <property type="match status" value="1"/>
</dbReference>
<keyword evidence="6 10" id="KW-0547">Nucleotide-binding</keyword>
<dbReference type="Pfam" id="PF00130">
    <property type="entry name" value="C1_1"/>
    <property type="match status" value="1"/>
</dbReference>
<dbReference type="InterPro" id="IPR046349">
    <property type="entry name" value="C1-like_sf"/>
</dbReference>
<keyword evidence="11" id="KW-1133">Transmembrane helix</keyword>
<evidence type="ECO:0000256" key="3">
    <source>
        <dbReference type="ARBA" id="ARBA00022679"/>
    </source>
</evidence>
<evidence type="ECO:0000259" key="12">
    <source>
        <dbReference type="PROSITE" id="PS50081"/>
    </source>
</evidence>
<evidence type="ECO:0000256" key="2">
    <source>
        <dbReference type="ARBA" id="ARBA00009280"/>
    </source>
</evidence>
<gene>
    <name evidence="14" type="ORF">CEUTPL_LOCUS7620</name>
</gene>
<dbReference type="Gene3D" id="3.30.60.20">
    <property type="match status" value="1"/>
</dbReference>
<dbReference type="GO" id="GO:0046872">
    <property type="term" value="F:metal ion binding"/>
    <property type="evidence" value="ECO:0007669"/>
    <property type="project" value="UniProtKB-KW"/>
</dbReference>
<comment type="catalytic activity">
    <reaction evidence="1 10">
        <text>a 1,2-diacyl-sn-glycerol + ATP = a 1,2-diacyl-sn-glycero-3-phosphate + ADP + H(+)</text>
        <dbReference type="Rhea" id="RHEA:10272"/>
        <dbReference type="ChEBI" id="CHEBI:15378"/>
        <dbReference type="ChEBI" id="CHEBI:17815"/>
        <dbReference type="ChEBI" id="CHEBI:30616"/>
        <dbReference type="ChEBI" id="CHEBI:58608"/>
        <dbReference type="ChEBI" id="CHEBI:456216"/>
        <dbReference type="EC" id="2.7.1.107"/>
    </reaction>
</comment>
<dbReference type="EMBL" id="OU892280">
    <property type="protein sequence ID" value="CAG9767053.1"/>
    <property type="molecule type" value="Genomic_DNA"/>
</dbReference>
<dbReference type="InterPro" id="IPR001206">
    <property type="entry name" value="Diacylglycerol_kinase_cat_dom"/>
</dbReference>
<keyword evidence="7 10" id="KW-0418">Kinase</keyword>
<protein>
    <recommendedName>
        <fullName evidence="10">Diacylglycerol kinase</fullName>
        <shortName evidence="10">DAG kinase</shortName>
        <ecNumber evidence="10">2.7.1.107</ecNumber>
    </recommendedName>
</protein>
<dbReference type="InterPro" id="IPR017438">
    <property type="entry name" value="ATP-NAD_kinase_N"/>
</dbReference>
<feature type="domain" description="Phorbol-ester/DAG-type" evidence="12">
    <location>
        <begin position="61"/>
        <end position="112"/>
    </location>
</feature>
<evidence type="ECO:0000256" key="1">
    <source>
        <dbReference type="ARBA" id="ARBA00001383"/>
    </source>
</evidence>
<dbReference type="Gene3D" id="3.40.50.10330">
    <property type="entry name" value="Probable inorganic polyphosphate/atp-NAD kinase, domain 1"/>
    <property type="match status" value="1"/>
</dbReference>
<dbReference type="PROSITE" id="PS00479">
    <property type="entry name" value="ZF_DAG_PE_1"/>
    <property type="match status" value="1"/>
</dbReference>
<dbReference type="GO" id="GO:0007200">
    <property type="term" value="P:phospholipase C-activating G protein-coupled receptor signaling pathway"/>
    <property type="evidence" value="ECO:0007669"/>
    <property type="project" value="InterPro"/>
</dbReference>
<keyword evidence="8" id="KW-0862">Zinc</keyword>
<dbReference type="CDD" id="cd20853">
    <property type="entry name" value="C1_DGKepsilon_typeIII_rpt2"/>
    <property type="match status" value="1"/>
</dbReference>
<evidence type="ECO:0000313" key="14">
    <source>
        <dbReference type="EMBL" id="CAG9767053.1"/>
    </source>
</evidence>
<dbReference type="InterPro" id="IPR000756">
    <property type="entry name" value="Diacylglycerol_kin_accessory"/>
</dbReference>
<dbReference type="GO" id="GO:0005524">
    <property type="term" value="F:ATP binding"/>
    <property type="evidence" value="ECO:0007669"/>
    <property type="project" value="UniProtKB-KW"/>
</dbReference>
<dbReference type="Proteomes" id="UP001152799">
    <property type="component" value="Chromosome 4"/>
</dbReference>
<evidence type="ECO:0000256" key="9">
    <source>
        <dbReference type="ARBA" id="ARBA00022840"/>
    </source>
</evidence>
<dbReference type="SUPFAM" id="SSF111331">
    <property type="entry name" value="NAD kinase/diacylglycerol kinase-like"/>
    <property type="match status" value="1"/>
</dbReference>
<sequence>MTVLSKTPTLSTPSMWTFGDLLPSFEFTTFAGAIALCMIGFYVFKKLSNDSNVAVRDLSKTHNWNPIKITAKAWYCSVCEAFLIHGIGVYCDCCGVCADQECVKTANRTLPCKLITSNSDVQLHHWVKGNLPLGATCHICNEDCSMEPGLIDFQCCWCQRTVHTSCLPQATEACDFGPFRSMIVPPSCVQVARRKGTLNKHLLLRGVRDPGWERWSPLVVVANKKSGNSDGALVLSEFRKYLNPAQVIDLTNRKPPAALQWCVLLAPKVVRILVAGGDGTISWVLTSSHKLDLDPEPLLAIIPLGTGNDLSRVLGWGKENNPELDMPKLLSNIQKATLSQLDRWQIEVISTRHLGLRIPNKTFYMYNYLSVGVDAQVALSFHKTRDSVFYIYGSRVFNKLLYLCFGTQQVVQADCKNLEQRLDLFLDGQQVALPELESIVVLNISSWGAGVNLWGLGDGSSRTTQSHQDGHLEVVGIYSSFHIAQMQVGFSAPIRLGQAKTVEIHLKEKAPVQIDGEPWEQSPGRLKITYINKCPVLVNQNDN</sequence>
<evidence type="ECO:0000256" key="8">
    <source>
        <dbReference type="ARBA" id="ARBA00022833"/>
    </source>
</evidence>
<evidence type="ECO:0000256" key="10">
    <source>
        <dbReference type="RuleBase" id="RU361128"/>
    </source>
</evidence>
<dbReference type="SMART" id="SM00045">
    <property type="entry name" value="DAGKa"/>
    <property type="match status" value="1"/>
</dbReference>
<evidence type="ECO:0000256" key="7">
    <source>
        <dbReference type="ARBA" id="ARBA00022777"/>
    </source>
</evidence>
<reference evidence="14" key="1">
    <citation type="submission" date="2022-01" db="EMBL/GenBank/DDBJ databases">
        <authorList>
            <person name="King R."/>
        </authorList>
    </citation>
    <scope>NUCLEOTIDE SEQUENCE</scope>
</reference>
<evidence type="ECO:0000259" key="13">
    <source>
        <dbReference type="PROSITE" id="PS50146"/>
    </source>
</evidence>
<keyword evidence="11" id="KW-0472">Membrane</keyword>
<comment type="similarity">
    <text evidence="2 10">Belongs to the eukaryotic diacylglycerol kinase family.</text>
</comment>
<keyword evidence="5" id="KW-0677">Repeat</keyword>
<feature type="domain" description="Phorbol-ester/DAG-type" evidence="12">
    <location>
        <begin position="123"/>
        <end position="174"/>
    </location>
</feature>
<dbReference type="Pfam" id="PF00609">
    <property type="entry name" value="DAGK_acc"/>
    <property type="match status" value="1"/>
</dbReference>
<evidence type="ECO:0000256" key="6">
    <source>
        <dbReference type="ARBA" id="ARBA00022741"/>
    </source>
</evidence>
<proteinExistence type="inferred from homology"/>
<keyword evidence="3 10" id="KW-0808">Transferase</keyword>
<dbReference type="GO" id="GO:0016020">
    <property type="term" value="C:membrane"/>
    <property type="evidence" value="ECO:0007669"/>
    <property type="project" value="TreeGrafter"/>
</dbReference>
<dbReference type="CDD" id="cd20801">
    <property type="entry name" value="C1_DGKepsilon_typeIII_rpt1"/>
    <property type="match status" value="1"/>
</dbReference>
<dbReference type="SUPFAM" id="SSF57889">
    <property type="entry name" value="Cysteine-rich domain"/>
    <property type="match status" value="1"/>
</dbReference>
<dbReference type="AlphaFoldDB" id="A0A9N9MP45"/>
<dbReference type="OrthoDB" id="242257at2759"/>
<evidence type="ECO:0000256" key="11">
    <source>
        <dbReference type="SAM" id="Phobius"/>
    </source>
</evidence>
<evidence type="ECO:0000256" key="5">
    <source>
        <dbReference type="ARBA" id="ARBA00022737"/>
    </source>
</evidence>
<feature type="domain" description="DAGKc" evidence="13">
    <location>
        <begin position="213"/>
        <end position="350"/>
    </location>
</feature>
<dbReference type="SMART" id="SM00109">
    <property type="entry name" value="C1"/>
    <property type="match status" value="2"/>
</dbReference>
<dbReference type="GO" id="GO:0004143">
    <property type="term" value="F:ATP-dependent diacylglycerol kinase activity"/>
    <property type="evidence" value="ECO:0007669"/>
    <property type="project" value="UniProtKB-EC"/>
</dbReference>
<dbReference type="PANTHER" id="PTHR11255">
    <property type="entry name" value="DIACYLGLYCEROL KINASE"/>
    <property type="match status" value="1"/>
</dbReference>
<dbReference type="InterPro" id="IPR016064">
    <property type="entry name" value="NAD/diacylglycerol_kinase_sf"/>
</dbReference>
<dbReference type="Gene3D" id="2.60.200.40">
    <property type="match status" value="1"/>
</dbReference>
<dbReference type="InterPro" id="IPR002219">
    <property type="entry name" value="PKC_DAG/PE"/>
</dbReference>
<dbReference type="PROSITE" id="PS50146">
    <property type="entry name" value="DAGK"/>
    <property type="match status" value="1"/>
</dbReference>
<keyword evidence="15" id="KW-1185">Reference proteome</keyword>
<feature type="transmembrane region" description="Helical" evidence="11">
    <location>
        <begin position="25"/>
        <end position="44"/>
    </location>
</feature>
<keyword evidence="4" id="KW-0479">Metal-binding</keyword>
<keyword evidence="9 10" id="KW-0067">ATP-binding</keyword>
<accession>A0A9N9MP45</accession>
<dbReference type="EC" id="2.7.1.107" evidence="10"/>
<evidence type="ECO:0000313" key="15">
    <source>
        <dbReference type="Proteomes" id="UP001152799"/>
    </source>
</evidence>
<dbReference type="Pfam" id="PF00781">
    <property type="entry name" value="DAGK_cat"/>
    <property type="match status" value="1"/>
</dbReference>
<organism evidence="14 15">
    <name type="scientific">Ceutorhynchus assimilis</name>
    <name type="common">cabbage seed weevil</name>
    <dbReference type="NCBI Taxonomy" id="467358"/>
    <lineage>
        <taxon>Eukaryota</taxon>
        <taxon>Metazoa</taxon>
        <taxon>Ecdysozoa</taxon>
        <taxon>Arthropoda</taxon>
        <taxon>Hexapoda</taxon>
        <taxon>Insecta</taxon>
        <taxon>Pterygota</taxon>
        <taxon>Neoptera</taxon>
        <taxon>Endopterygota</taxon>
        <taxon>Coleoptera</taxon>
        <taxon>Polyphaga</taxon>
        <taxon>Cucujiformia</taxon>
        <taxon>Curculionidae</taxon>
        <taxon>Ceutorhynchinae</taxon>
        <taxon>Ceutorhynchus</taxon>
    </lineage>
</organism>
<name>A0A9N9MP45_9CUCU</name>
<dbReference type="InterPro" id="IPR037607">
    <property type="entry name" value="DGK"/>
</dbReference>
<keyword evidence="11" id="KW-0812">Transmembrane</keyword>
<dbReference type="PANTHER" id="PTHR11255:SF118">
    <property type="entry name" value="DIACYLGLYCEROL KINASE EPSILON"/>
    <property type="match status" value="1"/>
</dbReference>
<evidence type="ECO:0000256" key="4">
    <source>
        <dbReference type="ARBA" id="ARBA00022723"/>
    </source>
</evidence>
<dbReference type="PROSITE" id="PS50081">
    <property type="entry name" value="ZF_DAG_PE_2"/>
    <property type="match status" value="2"/>
</dbReference>